<evidence type="ECO:0008006" key="3">
    <source>
        <dbReference type="Google" id="ProtNLM"/>
    </source>
</evidence>
<dbReference type="SUPFAM" id="SSF54695">
    <property type="entry name" value="POZ domain"/>
    <property type="match status" value="1"/>
</dbReference>
<evidence type="ECO:0000313" key="2">
    <source>
        <dbReference type="Proteomes" id="UP000019471"/>
    </source>
</evidence>
<reference evidence="1 2" key="1">
    <citation type="submission" date="2013-03" db="EMBL/GenBank/DDBJ databases">
        <title>The Genome Sequence of Cladophialophora psammophila CBS 110553.</title>
        <authorList>
            <consortium name="The Broad Institute Genomics Platform"/>
            <person name="Cuomo C."/>
            <person name="de Hoog S."/>
            <person name="Gorbushina A."/>
            <person name="Walker B."/>
            <person name="Young S.K."/>
            <person name="Zeng Q."/>
            <person name="Gargeya S."/>
            <person name="Fitzgerald M."/>
            <person name="Haas B."/>
            <person name="Abouelleil A."/>
            <person name="Allen A.W."/>
            <person name="Alvarado L."/>
            <person name="Arachchi H.M."/>
            <person name="Berlin A.M."/>
            <person name="Chapman S.B."/>
            <person name="Gainer-Dewar J."/>
            <person name="Goldberg J."/>
            <person name="Griggs A."/>
            <person name="Gujja S."/>
            <person name="Hansen M."/>
            <person name="Howarth C."/>
            <person name="Imamovic A."/>
            <person name="Ireland A."/>
            <person name="Larimer J."/>
            <person name="McCowan C."/>
            <person name="Murphy C."/>
            <person name="Pearson M."/>
            <person name="Poon T.W."/>
            <person name="Priest M."/>
            <person name="Roberts A."/>
            <person name="Saif S."/>
            <person name="Shea T."/>
            <person name="Sisk P."/>
            <person name="Sykes S."/>
            <person name="Wortman J."/>
            <person name="Nusbaum C."/>
            <person name="Birren B."/>
        </authorList>
    </citation>
    <scope>NUCLEOTIDE SEQUENCE [LARGE SCALE GENOMIC DNA]</scope>
    <source>
        <strain evidence="1 2">CBS 110553</strain>
    </source>
</reference>
<dbReference type="HOGENOM" id="CLU_792269_0_0_1"/>
<dbReference type="AlphaFoldDB" id="W9WX74"/>
<dbReference type="Gene3D" id="3.30.710.10">
    <property type="entry name" value="Potassium Channel Kv1.1, Chain A"/>
    <property type="match status" value="1"/>
</dbReference>
<dbReference type="GeneID" id="19192003"/>
<keyword evidence="2" id="KW-1185">Reference proteome</keyword>
<dbReference type="InterPro" id="IPR011333">
    <property type="entry name" value="SKP1/BTB/POZ_sf"/>
</dbReference>
<accession>W9WX74</accession>
<comment type="caution">
    <text evidence="1">The sequence shown here is derived from an EMBL/GenBank/DDBJ whole genome shotgun (WGS) entry which is preliminary data.</text>
</comment>
<dbReference type="eggNOG" id="ENOG502SVZP">
    <property type="taxonomic scope" value="Eukaryota"/>
</dbReference>
<proteinExistence type="predicted"/>
<evidence type="ECO:0000313" key="1">
    <source>
        <dbReference type="EMBL" id="EXJ69261.1"/>
    </source>
</evidence>
<gene>
    <name evidence="1" type="ORF">A1O5_07297</name>
</gene>
<sequence>MDHIQEEHADKDESSCCSLMEEPADEMEALDPKGDVVLVVGRRHLLVSSRVLELSCPFFRKMLQSNAFMEGANQPNAERPPIKQLQEDHPDIFYLICVVLHYRPAHPPDSIDDYRTLADLCNFYGCSRALSFHVRAWTDALELSSLTVDALQSLLWVAFVFHLRNLFQRVSLYLAETLTTGTWKLWDVHPMPARLKDDVKELCENVKNTVQQRIERMIDDAGANTERHVGKRDKICSQCFSNKPLETKKCGYCGSNDFRDYLCTKEARLSLFKEWLQSQGYWPLSRLNGRSCRSFLGSMPSPAGTRTPCGFDDSCPLAGAKERLIASLRISHSDCMGLELEDYDPGDLPEMS</sequence>
<name>W9WX74_9EURO</name>
<dbReference type="Proteomes" id="UP000019471">
    <property type="component" value="Unassembled WGS sequence"/>
</dbReference>
<dbReference type="OrthoDB" id="5275938at2759"/>
<dbReference type="EMBL" id="AMGX01000011">
    <property type="protein sequence ID" value="EXJ69261.1"/>
    <property type="molecule type" value="Genomic_DNA"/>
</dbReference>
<dbReference type="STRING" id="1182543.W9WX74"/>
<dbReference type="RefSeq" id="XP_007746076.1">
    <property type="nucleotide sequence ID" value="XM_007747886.1"/>
</dbReference>
<protein>
    <recommendedName>
        <fullName evidence="3">BTB domain-containing protein</fullName>
    </recommendedName>
</protein>
<organism evidence="1 2">
    <name type="scientific">Cladophialophora psammophila CBS 110553</name>
    <dbReference type="NCBI Taxonomy" id="1182543"/>
    <lineage>
        <taxon>Eukaryota</taxon>
        <taxon>Fungi</taxon>
        <taxon>Dikarya</taxon>
        <taxon>Ascomycota</taxon>
        <taxon>Pezizomycotina</taxon>
        <taxon>Eurotiomycetes</taxon>
        <taxon>Chaetothyriomycetidae</taxon>
        <taxon>Chaetothyriales</taxon>
        <taxon>Herpotrichiellaceae</taxon>
        <taxon>Cladophialophora</taxon>
    </lineage>
</organism>